<dbReference type="AlphaFoldDB" id="A0A5B8FYB2"/>
<dbReference type="InterPro" id="IPR050789">
    <property type="entry name" value="Diverse_Enzym_Activities"/>
</dbReference>
<proteinExistence type="predicted"/>
<dbReference type="EMBL" id="CP040818">
    <property type="protein sequence ID" value="QDL91143.1"/>
    <property type="molecule type" value="Genomic_DNA"/>
</dbReference>
<dbReference type="InterPro" id="IPR012338">
    <property type="entry name" value="Beta-lactam/transpept-like"/>
</dbReference>
<dbReference type="RefSeq" id="WP_138575541.1">
    <property type="nucleotide sequence ID" value="NZ_CP040818.1"/>
</dbReference>
<dbReference type="GO" id="GO:0016787">
    <property type="term" value="F:hydrolase activity"/>
    <property type="evidence" value="ECO:0007669"/>
    <property type="project" value="UniProtKB-KW"/>
</dbReference>
<dbReference type="Proteomes" id="UP000305888">
    <property type="component" value="Chromosome"/>
</dbReference>
<reference evidence="3 4" key="1">
    <citation type="submission" date="2019-06" db="EMBL/GenBank/DDBJ databases">
        <title>Genome sequence of Rhodobacteraceae bacterium D4M1.</title>
        <authorList>
            <person name="Cao J."/>
        </authorList>
    </citation>
    <scope>NUCLEOTIDE SEQUENCE [LARGE SCALE GENOMIC DNA]</scope>
    <source>
        <strain evidence="3 4">D4M1</strain>
    </source>
</reference>
<evidence type="ECO:0000259" key="2">
    <source>
        <dbReference type="Pfam" id="PF00144"/>
    </source>
</evidence>
<feature type="domain" description="Beta-lactamase-related" evidence="2">
    <location>
        <begin position="83"/>
        <end position="336"/>
    </location>
</feature>
<name>A0A5B8FYB2_9RHOB</name>
<dbReference type="PANTHER" id="PTHR43283">
    <property type="entry name" value="BETA-LACTAMASE-RELATED"/>
    <property type="match status" value="1"/>
</dbReference>
<sequence length="355" mass="39269">MTPGFDPERMARAVALAEASDSPWPRSMYYDDGSYVGNVEWNETGPWTEIVGPVAPRGGPAGLVLRGGQEIARWGDIERADMTFSIAKSYLSVLAGLAQGDGLLPDLDEPVCVRVPGPVFEGPHNGRITWRHFLNMNSEWRGELFGKSDQVDHYRQIGVGADNSRKGQPRAMQAPGSYYEYNDVRVNALSFALMSLFRRPLPEVLRERIMDPIGASQGWRWEGYETSWTEIDGRRMQSVPGGGHWGGGMFISAADHARFGQFILRDGVHDGERLLPEGWMAQSVVPSETLANYGFLWWLNRGPAANPALPDSAFAAQGAGTNHIWIDPEHDVVVVLRWVAGDRAQKVLEAIVRAL</sequence>
<organism evidence="3 4">
    <name type="scientific">Paroceanicella profunda</name>
    <dbReference type="NCBI Taxonomy" id="2579971"/>
    <lineage>
        <taxon>Bacteria</taxon>
        <taxon>Pseudomonadati</taxon>
        <taxon>Pseudomonadota</taxon>
        <taxon>Alphaproteobacteria</taxon>
        <taxon>Rhodobacterales</taxon>
        <taxon>Paracoccaceae</taxon>
        <taxon>Paroceanicella</taxon>
    </lineage>
</organism>
<gene>
    <name evidence="3" type="ORF">FDP22_04720</name>
</gene>
<dbReference type="Gene3D" id="3.40.710.10">
    <property type="entry name" value="DD-peptidase/beta-lactamase superfamily"/>
    <property type="match status" value="1"/>
</dbReference>
<dbReference type="SUPFAM" id="SSF56601">
    <property type="entry name" value="beta-lactamase/transpeptidase-like"/>
    <property type="match status" value="1"/>
</dbReference>
<evidence type="ECO:0000313" key="4">
    <source>
        <dbReference type="Proteomes" id="UP000305888"/>
    </source>
</evidence>
<dbReference type="InterPro" id="IPR001466">
    <property type="entry name" value="Beta-lactam-related"/>
</dbReference>
<dbReference type="PANTHER" id="PTHR43283:SF11">
    <property type="entry name" value="BETA-LACTAMASE-RELATED DOMAIN-CONTAINING PROTEIN"/>
    <property type="match status" value="1"/>
</dbReference>
<evidence type="ECO:0000256" key="1">
    <source>
        <dbReference type="ARBA" id="ARBA00022801"/>
    </source>
</evidence>
<dbReference type="KEGG" id="ppru:FDP22_04720"/>
<protein>
    <submittedName>
        <fullName evidence="3">Serine hydrolase</fullName>
    </submittedName>
</protein>
<keyword evidence="1 3" id="KW-0378">Hydrolase</keyword>
<keyword evidence="4" id="KW-1185">Reference proteome</keyword>
<dbReference type="Pfam" id="PF00144">
    <property type="entry name" value="Beta-lactamase"/>
    <property type="match status" value="1"/>
</dbReference>
<evidence type="ECO:0000313" key="3">
    <source>
        <dbReference type="EMBL" id="QDL91143.1"/>
    </source>
</evidence>
<dbReference type="OrthoDB" id="9814204at2"/>
<accession>A0A5B8FYB2</accession>